<dbReference type="AlphaFoldDB" id="E3Q2K1"/>
<gene>
    <name evidence="2" type="ORF">GLRG_00446</name>
</gene>
<sequence>MSTWVGLGMKGGLTITVLLLTTWFLLTMPTRRCCRLISLRRRRTRGRMRTSIYCSRWMLRITRGRRFSPYQGAVRNGMVHKTAGK</sequence>
<keyword evidence="1" id="KW-0812">Transmembrane</keyword>
<dbReference type="Proteomes" id="UP000008782">
    <property type="component" value="Unassembled WGS sequence"/>
</dbReference>
<keyword evidence="1" id="KW-1133">Transmembrane helix</keyword>
<name>E3Q2K1_COLGM</name>
<keyword evidence="1" id="KW-0472">Membrane</keyword>
<evidence type="ECO:0000256" key="1">
    <source>
        <dbReference type="SAM" id="Phobius"/>
    </source>
</evidence>
<evidence type="ECO:0000313" key="2">
    <source>
        <dbReference type="EMBL" id="EFQ25302.1"/>
    </source>
</evidence>
<organism evidence="3">
    <name type="scientific">Colletotrichum graminicola (strain M1.001 / M2 / FGSC 10212)</name>
    <name type="common">Maize anthracnose fungus</name>
    <name type="synonym">Glomerella graminicola</name>
    <dbReference type="NCBI Taxonomy" id="645133"/>
    <lineage>
        <taxon>Eukaryota</taxon>
        <taxon>Fungi</taxon>
        <taxon>Dikarya</taxon>
        <taxon>Ascomycota</taxon>
        <taxon>Pezizomycotina</taxon>
        <taxon>Sordariomycetes</taxon>
        <taxon>Hypocreomycetidae</taxon>
        <taxon>Glomerellales</taxon>
        <taxon>Glomerellaceae</taxon>
        <taxon>Colletotrichum</taxon>
        <taxon>Colletotrichum graminicola species complex</taxon>
    </lineage>
</organism>
<protein>
    <submittedName>
        <fullName evidence="2">Uncharacterized protein</fullName>
    </submittedName>
</protein>
<dbReference type="GeneID" id="24405811"/>
<dbReference type="EMBL" id="GG697331">
    <property type="protein sequence ID" value="EFQ25302.1"/>
    <property type="molecule type" value="Genomic_DNA"/>
</dbReference>
<dbReference type="RefSeq" id="XP_008089322.1">
    <property type="nucleotide sequence ID" value="XM_008091131.1"/>
</dbReference>
<evidence type="ECO:0000313" key="3">
    <source>
        <dbReference type="Proteomes" id="UP000008782"/>
    </source>
</evidence>
<proteinExistence type="predicted"/>
<keyword evidence="3" id="KW-1185">Reference proteome</keyword>
<reference evidence="3" key="1">
    <citation type="journal article" date="2012" name="Nat. Genet.">
        <title>Lifestyle transitions in plant pathogenic Colletotrichum fungi deciphered by genome and transcriptome analyses.</title>
        <authorList>
            <person name="O'Connell R.J."/>
            <person name="Thon M.R."/>
            <person name="Hacquard S."/>
            <person name="Amyotte S.G."/>
            <person name="Kleemann J."/>
            <person name="Torres M.F."/>
            <person name="Damm U."/>
            <person name="Buiate E.A."/>
            <person name="Epstein L."/>
            <person name="Alkan N."/>
            <person name="Altmueller J."/>
            <person name="Alvarado-Balderrama L."/>
            <person name="Bauser C.A."/>
            <person name="Becker C."/>
            <person name="Birren B.W."/>
            <person name="Chen Z."/>
            <person name="Choi J."/>
            <person name="Crouch J.A."/>
            <person name="Duvick J.P."/>
            <person name="Farman M.A."/>
            <person name="Gan P."/>
            <person name="Heiman D."/>
            <person name="Henrissat B."/>
            <person name="Howard R.J."/>
            <person name="Kabbage M."/>
            <person name="Koch C."/>
            <person name="Kracher B."/>
            <person name="Kubo Y."/>
            <person name="Law A.D."/>
            <person name="Lebrun M.-H."/>
            <person name="Lee Y.-H."/>
            <person name="Miyara I."/>
            <person name="Moore N."/>
            <person name="Neumann U."/>
            <person name="Nordstroem K."/>
            <person name="Panaccione D.G."/>
            <person name="Panstruga R."/>
            <person name="Place M."/>
            <person name="Proctor R.H."/>
            <person name="Prusky D."/>
            <person name="Rech G."/>
            <person name="Reinhardt R."/>
            <person name="Rollins J.A."/>
            <person name="Rounsley S."/>
            <person name="Schardl C.L."/>
            <person name="Schwartz D.C."/>
            <person name="Shenoy N."/>
            <person name="Shirasu K."/>
            <person name="Sikhakolli U.R."/>
            <person name="Stueber K."/>
            <person name="Sukno S.A."/>
            <person name="Sweigard J.A."/>
            <person name="Takano Y."/>
            <person name="Takahara H."/>
            <person name="Trail F."/>
            <person name="van der Does H.C."/>
            <person name="Voll L.M."/>
            <person name="Will I."/>
            <person name="Young S."/>
            <person name="Zeng Q."/>
            <person name="Zhang J."/>
            <person name="Zhou S."/>
            <person name="Dickman M.B."/>
            <person name="Schulze-Lefert P."/>
            <person name="Ver Loren van Themaat E."/>
            <person name="Ma L.-J."/>
            <person name="Vaillancourt L.J."/>
        </authorList>
    </citation>
    <scope>NUCLEOTIDE SEQUENCE [LARGE SCALE GENOMIC DNA]</scope>
    <source>
        <strain evidence="3">M1.001 / M2 / FGSC 10212</strain>
    </source>
</reference>
<dbReference type="HOGENOM" id="CLU_2512494_0_0_1"/>
<feature type="transmembrane region" description="Helical" evidence="1">
    <location>
        <begin position="12"/>
        <end position="34"/>
    </location>
</feature>
<dbReference type="VEuPathDB" id="FungiDB:GLRG_00446"/>
<accession>E3Q2K1</accession>